<dbReference type="EMBL" id="CP013611">
    <property type="protein sequence ID" value="ALU44205.1"/>
    <property type="molecule type" value="Genomic_DNA"/>
</dbReference>
<dbReference type="PROSITE" id="PS51257">
    <property type="entry name" value="PROKAR_LIPOPROTEIN"/>
    <property type="match status" value="1"/>
</dbReference>
<protein>
    <recommendedName>
        <fullName evidence="4">Copper-binding protein</fullName>
    </recommendedName>
</protein>
<dbReference type="Proteomes" id="UP000069015">
    <property type="component" value="Chromosome 1"/>
</dbReference>
<evidence type="ECO:0008006" key="4">
    <source>
        <dbReference type="Google" id="ProtNLM"/>
    </source>
</evidence>
<name>A0A0U2PAQ0_9GAMM</name>
<proteinExistence type="predicted"/>
<sequence>MNKFTATLLMILALFAFVVQGMANAVMACEAHMQGHDMPGTMMTHQHASMDNHLMSHSEPNMMSHSQHAMDCCDDDSECVCLTHACGSAQLLPVAEFSLATDLSYTAALWQENQPPVVVARSLYRPPIFA</sequence>
<feature type="signal peptide" evidence="1">
    <location>
        <begin position="1"/>
        <end position="28"/>
    </location>
</feature>
<reference evidence="2 3" key="1">
    <citation type="submission" date="2015-12" db="EMBL/GenBank/DDBJ databases">
        <title>Complete genome sequence of Pseudoalteromonas rubra SCSIO 6842, harboring a conjugative plasmid.</title>
        <authorList>
            <person name="Li B."/>
            <person name="Wang X."/>
        </authorList>
    </citation>
    <scope>NUCLEOTIDE SEQUENCE [LARGE SCALE GENOMIC DNA]</scope>
    <source>
        <strain evidence="2 3">SCSIO 6842</strain>
    </source>
</reference>
<accession>A0A0U2PAQ0</accession>
<evidence type="ECO:0000313" key="2">
    <source>
        <dbReference type="EMBL" id="ALU44205.1"/>
    </source>
</evidence>
<dbReference type="RefSeq" id="WP_058797241.1">
    <property type="nucleotide sequence ID" value="NZ_CP013611.1"/>
</dbReference>
<feature type="chain" id="PRO_5006831696" description="Copper-binding protein" evidence="1">
    <location>
        <begin position="29"/>
        <end position="130"/>
    </location>
</feature>
<dbReference type="AlphaFoldDB" id="A0A0U2PAQ0"/>
<organism evidence="2 3">
    <name type="scientific">Pseudoalteromonas rubra</name>
    <dbReference type="NCBI Taxonomy" id="43658"/>
    <lineage>
        <taxon>Bacteria</taxon>
        <taxon>Pseudomonadati</taxon>
        <taxon>Pseudomonadota</taxon>
        <taxon>Gammaproteobacteria</taxon>
        <taxon>Alteromonadales</taxon>
        <taxon>Pseudoalteromonadaceae</taxon>
        <taxon>Pseudoalteromonas</taxon>
    </lineage>
</organism>
<evidence type="ECO:0000256" key="1">
    <source>
        <dbReference type="SAM" id="SignalP"/>
    </source>
</evidence>
<dbReference type="KEGG" id="prr:AT705_15345"/>
<evidence type="ECO:0000313" key="3">
    <source>
        <dbReference type="Proteomes" id="UP000069015"/>
    </source>
</evidence>
<gene>
    <name evidence="2" type="ORF">AT705_15345</name>
</gene>
<keyword evidence="1" id="KW-0732">Signal</keyword>